<dbReference type="EMBL" id="JAMXHT010000002">
    <property type="protein sequence ID" value="MCO5397629.1"/>
    <property type="molecule type" value="Genomic_DNA"/>
</dbReference>
<dbReference type="PROSITE" id="PS50043">
    <property type="entry name" value="HTH_LUXR_2"/>
    <property type="match status" value="1"/>
</dbReference>
<keyword evidence="4" id="KW-0597">Phosphoprotein</keyword>
<keyword evidence="1" id="KW-0805">Transcription regulation</keyword>
<feature type="modified residue" description="4-aspartylphosphate" evidence="4">
    <location>
        <position position="56"/>
    </location>
</feature>
<evidence type="ECO:0000256" key="4">
    <source>
        <dbReference type="PROSITE-ProRule" id="PRU00169"/>
    </source>
</evidence>
<evidence type="ECO:0000259" key="6">
    <source>
        <dbReference type="PROSITE" id="PS50043"/>
    </source>
</evidence>
<keyword evidence="2" id="KW-0238">DNA-binding</keyword>
<keyword evidence="9" id="KW-1185">Reference proteome</keyword>
<comment type="caution">
    <text evidence="8">The sequence shown here is derived from an EMBL/GenBank/DDBJ whole genome shotgun (WGS) entry which is preliminary data.</text>
</comment>
<dbReference type="InterPro" id="IPR011006">
    <property type="entry name" value="CheY-like_superfamily"/>
</dbReference>
<dbReference type="SMART" id="SM00448">
    <property type="entry name" value="REC"/>
    <property type="match status" value="1"/>
</dbReference>
<dbReference type="PANTHER" id="PTHR44688">
    <property type="entry name" value="DNA-BINDING TRANSCRIPTIONAL ACTIVATOR DEVR_DOSR"/>
    <property type="match status" value="1"/>
</dbReference>
<dbReference type="SMART" id="SM00421">
    <property type="entry name" value="HTH_LUXR"/>
    <property type="match status" value="1"/>
</dbReference>
<dbReference type="PRINTS" id="PR00038">
    <property type="entry name" value="HTHLUXR"/>
</dbReference>
<dbReference type="InterPro" id="IPR016032">
    <property type="entry name" value="Sig_transdc_resp-reg_C-effctor"/>
</dbReference>
<dbReference type="Pfam" id="PF00196">
    <property type="entry name" value="GerE"/>
    <property type="match status" value="1"/>
</dbReference>
<proteinExistence type="predicted"/>
<dbReference type="InterPro" id="IPR036388">
    <property type="entry name" value="WH-like_DNA-bd_sf"/>
</dbReference>
<evidence type="ECO:0000256" key="3">
    <source>
        <dbReference type="ARBA" id="ARBA00023163"/>
    </source>
</evidence>
<evidence type="ECO:0000256" key="5">
    <source>
        <dbReference type="SAM" id="Coils"/>
    </source>
</evidence>
<dbReference type="Pfam" id="PF00072">
    <property type="entry name" value="Response_reg"/>
    <property type="match status" value="1"/>
</dbReference>
<dbReference type="Gene3D" id="1.10.10.10">
    <property type="entry name" value="Winged helix-like DNA-binding domain superfamily/Winged helix DNA-binding domain"/>
    <property type="match status" value="1"/>
</dbReference>
<feature type="domain" description="HTH luxR-type" evidence="6">
    <location>
        <begin position="137"/>
        <end position="202"/>
    </location>
</feature>
<dbReference type="CDD" id="cd06170">
    <property type="entry name" value="LuxR_C_like"/>
    <property type="match status" value="1"/>
</dbReference>
<keyword evidence="5" id="KW-0175">Coiled coil</keyword>
<reference evidence="8" key="2">
    <citation type="journal article" date="2023" name="Front. Microbiol.">
        <title>Ralstonia chuxiongensis sp. nov., Ralstonia mojiangensis sp. nov., and Ralstonia soli sp. nov., isolated from tobacco fields, are three novel species in the family Burkholderiaceae.</title>
        <authorList>
            <person name="Lu C.H."/>
            <person name="Zhang Y.Y."/>
            <person name="Jiang N."/>
            <person name="Chen W."/>
            <person name="Shao X."/>
            <person name="Zhao Z.M."/>
            <person name="Lu W.L."/>
            <person name="Hu X."/>
            <person name="Xi Y.X."/>
            <person name="Zou S.Y."/>
            <person name="Wei Q.J."/>
            <person name="Lin Z.L."/>
            <person name="Gong L."/>
            <person name="Gai X.T."/>
            <person name="Zhang L.Q."/>
            <person name="Li J.Y."/>
            <person name="Jin Y."/>
            <person name="Xia Z.Y."/>
        </authorList>
    </citation>
    <scope>NUCLEOTIDE SEQUENCE</scope>
    <source>
        <strain evidence="8">21MJYT02-11</strain>
    </source>
</reference>
<dbReference type="CDD" id="cd17537">
    <property type="entry name" value="REC_FixJ"/>
    <property type="match status" value="1"/>
</dbReference>
<gene>
    <name evidence="8" type="ORF">NG900_05370</name>
</gene>
<dbReference type="InterPro" id="IPR000792">
    <property type="entry name" value="Tscrpt_reg_LuxR_C"/>
</dbReference>
<dbReference type="SUPFAM" id="SSF52172">
    <property type="entry name" value="CheY-like"/>
    <property type="match status" value="1"/>
</dbReference>
<evidence type="ECO:0000313" key="8">
    <source>
        <dbReference type="EMBL" id="MCO5397629.1"/>
    </source>
</evidence>
<keyword evidence="3" id="KW-0804">Transcription</keyword>
<name>A0ABT1AH30_9RALS</name>
<accession>A0ABT1AH30</accession>
<sequence>MNAPSATVYIVDDDNELRASLVWLLETVSVQAESYASAKEFLAAYDPNRPACLVLDVRMPETGGFQLQQMLNNQGATLPIIFVSAHGDIPMSVKALQNGAIDFVEKPYNPQQMLERIQGALQQAIQLHDSEEQRKKIRAKLNRLTEREREILCRVLDGKASKVIADELHISVKTVDVHRTKIREKLGVVSTATLVREVMEVWQKAPTGNWT</sequence>
<evidence type="ECO:0000313" key="9">
    <source>
        <dbReference type="Proteomes" id="UP001162811"/>
    </source>
</evidence>
<protein>
    <submittedName>
        <fullName evidence="8">Response regulator</fullName>
    </submittedName>
</protein>
<dbReference type="RefSeq" id="WP_252677583.1">
    <property type="nucleotide sequence ID" value="NZ_JAMXHT010000002.1"/>
</dbReference>
<evidence type="ECO:0000256" key="2">
    <source>
        <dbReference type="ARBA" id="ARBA00023125"/>
    </source>
</evidence>
<reference evidence="8" key="1">
    <citation type="submission" date="2022-06" db="EMBL/GenBank/DDBJ databases">
        <authorList>
            <person name="Lu C.-H."/>
        </authorList>
    </citation>
    <scope>NUCLEOTIDE SEQUENCE</scope>
    <source>
        <strain evidence="8">21MJYT02-11</strain>
    </source>
</reference>
<dbReference type="SUPFAM" id="SSF46894">
    <property type="entry name" value="C-terminal effector domain of the bipartite response regulators"/>
    <property type="match status" value="1"/>
</dbReference>
<evidence type="ECO:0000259" key="7">
    <source>
        <dbReference type="PROSITE" id="PS50110"/>
    </source>
</evidence>
<organism evidence="8 9">
    <name type="scientific">Ralstonia soli</name>
    <dbReference type="NCBI Taxonomy" id="2953896"/>
    <lineage>
        <taxon>Bacteria</taxon>
        <taxon>Pseudomonadati</taxon>
        <taxon>Pseudomonadota</taxon>
        <taxon>Betaproteobacteria</taxon>
        <taxon>Burkholderiales</taxon>
        <taxon>Burkholderiaceae</taxon>
        <taxon>Ralstonia</taxon>
    </lineage>
</organism>
<feature type="coiled-coil region" evidence="5">
    <location>
        <begin position="114"/>
        <end position="147"/>
    </location>
</feature>
<dbReference type="PROSITE" id="PS50110">
    <property type="entry name" value="RESPONSE_REGULATORY"/>
    <property type="match status" value="1"/>
</dbReference>
<dbReference type="PANTHER" id="PTHR44688:SF16">
    <property type="entry name" value="DNA-BINDING TRANSCRIPTIONAL ACTIVATOR DEVR_DOSR"/>
    <property type="match status" value="1"/>
</dbReference>
<evidence type="ECO:0000256" key="1">
    <source>
        <dbReference type="ARBA" id="ARBA00023015"/>
    </source>
</evidence>
<feature type="domain" description="Response regulatory" evidence="7">
    <location>
        <begin position="7"/>
        <end position="121"/>
    </location>
</feature>
<dbReference type="Gene3D" id="3.40.50.2300">
    <property type="match status" value="1"/>
</dbReference>
<dbReference type="InterPro" id="IPR001789">
    <property type="entry name" value="Sig_transdc_resp-reg_receiver"/>
</dbReference>
<dbReference type="Proteomes" id="UP001162811">
    <property type="component" value="Unassembled WGS sequence"/>
</dbReference>